<evidence type="ECO:0000313" key="2">
    <source>
        <dbReference type="EMBL" id="MEQ2440809.1"/>
    </source>
</evidence>
<sequence length="186" mass="21776">MKPFKGYEPKKVASREPLPAGGYVVKIMDAKEINYDWGSVLLISFDVAEGEYKDFFRTDFKAQDREDKKWRGTYRLFIPNDDGSEKDEWTKKTFNGAIFAMEDSNKGFHWEWDEKKLKDLTVGALYRNKEWEMEGRTGWTTECAALICVSDIREKKFKLPKDKPLKNRPAQTQPVDIEIDDEDLPF</sequence>
<evidence type="ECO:0008006" key="4">
    <source>
        <dbReference type="Google" id="ProtNLM"/>
    </source>
</evidence>
<reference evidence="2 3" key="1">
    <citation type="submission" date="2024-03" db="EMBL/GenBank/DDBJ databases">
        <title>Human intestinal bacterial collection.</title>
        <authorList>
            <person name="Pauvert C."/>
            <person name="Hitch T.C.A."/>
            <person name="Clavel T."/>
        </authorList>
    </citation>
    <scope>NUCLEOTIDE SEQUENCE [LARGE SCALE GENOMIC DNA]</scope>
    <source>
        <strain evidence="2 3">CLA-JM-H44</strain>
    </source>
</reference>
<protein>
    <recommendedName>
        <fullName evidence="4">DUF2815 family protein</fullName>
    </recommendedName>
</protein>
<name>A0ABV1E0H5_9FIRM</name>
<accession>A0ABV1E0H5</accession>
<dbReference type="EMBL" id="JBBMFD010000012">
    <property type="protein sequence ID" value="MEQ2440809.1"/>
    <property type="molecule type" value="Genomic_DNA"/>
</dbReference>
<keyword evidence="3" id="KW-1185">Reference proteome</keyword>
<dbReference type="RefSeq" id="WP_349219525.1">
    <property type="nucleotide sequence ID" value="NZ_JBBMFD010000012.1"/>
</dbReference>
<comment type="caution">
    <text evidence="2">The sequence shown here is derived from an EMBL/GenBank/DDBJ whole genome shotgun (WGS) entry which is preliminary data.</text>
</comment>
<evidence type="ECO:0000256" key="1">
    <source>
        <dbReference type="SAM" id="MobiDB-lite"/>
    </source>
</evidence>
<feature type="compositionally biased region" description="Acidic residues" evidence="1">
    <location>
        <begin position="177"/>
        <end position="186"/>
    </location>
</feature>
<gene>
    <name evidence="2" type="ORF">WMO26_08240</name>
</gene>
<organism evidence="2 3">
    <name type="scientific">Solibaculum intestinale</name>
    <dbReference type="NCBI Taxonomy" id="3133165"/>
    <lineage>
        <taxon>Bacteria</taxon>
        <taxon>Bacillati</taxon>
        <taxon>Bacillota</taxon>
        <taxon>Clostridia</taxon>
        <taxon>Eubacteriales</taxon>
        <taxon>Oscillospiraceae</taxon>
        <taxon>Solibaculum</taxon>
    </lineage>
</organism>
<dbReference type="Proteomes" id="UP001489509">
    <property type="component" value="Unassembled WGS sequence"/>
</dbReference>
<proteinExistence type="predicted"/>
<feature type="region of interest" description="Disordered" evidence="1">
    <location>
        <begin position="160"/>
        <end position="186"/>
    </location>
</feature>
<evidence type="ECO:0000313" key="3">
    <source>
        <dbReference type="Proteomes" id="UP001489509"/>
    </source>
</evidence>